<keyword evidence="4 9" id="KW-0808">Transferase</keyword>
<dbReference type="GO" id="GO:0004654">
    <property type="term" value="F:polyribonucleotide nucleotidyltransferase activity"/>
    <property type="evidence" value="ECO:0007669"/>
    <property type="project" value="UniProtKB-UniRule"/>
</dbReference>
<dbReference type="PROSITE" id="PS50126">
    <property type="entry name" value="S1"/>
    <property type="match status" value="1"/>
</dbReference>
<keyword evidence="6 9" id="KW-0479">Metal-binding</keyword>
<dbReference type="PANTHER" id="PTHR11252:SF0">
    <property type="entry name" value="POLYRIBONUCLEOTIDE NUCLEOTIDYLTRANSFERASE 1, MITOCHONDRIAL"/>
    <property type="match status" value="1"/>
</dbReference>
<sequence length="718" mass="77992">MSDTYSVDVGGRTLSFEVGKVAQQANGAVLVRYGGTVVLVTAVMSEKPREGVDFLPLTCDYLEMAYAAGRIPGGFFRREIGRPSEKETLTSRLIDRPLRPLFPKGLTHEIQIIATVLSGDLETDSDIPALNGAAAALEISDIPFQGPVAAVRVGKVDGRLIINPTNTQLKESRLNLIVAGAPQGLVMVEGGARMASEEEVLEALFFAQEEIRPILELISRMREQAGRVKQPPPPPPDYGDLPERVAALATDKLLGALSHPAKQVRHKALDQVREEVLAQLGESLAGREKEVLQILADLQKKLVREKVLKERRRIDGRGFTDIRPITCEIDLLPRTHGSALFSRGETQALAVATLGTPSDEQRIESLFGETFKSFMLHYNFPPYSVGETRFLRGPGRREIGHGALAERAIAPVLPPAEEFPYTIRVVSEILSSNGSSSMATVCGASLALMDAGVPIRAAVAGVAMGLMKEGEEVAILSDILGDEDALGDMDFKVAGTQEGITALQMDIKMTGLTREILAQALSQAREARLHILEHMNRVISAPSPGLKDHAPKIVTITINPDKIREVIGPGGKVIKQIVAQTGVKIDIDDDGRVHISSPTQHQADEAIRIIRELTAEAEVGAIYTGKVKKIMDFGAFVEILPNTDGLIHISELAHHRVKAVTDVLKEGDEVRVKVLEVDKQGKIRLSRKALLEPEGPQTQPARHHPGRKSDRVSKKRSS</sequence>
<dbReference type="InterPro" id="IPR004088">
    <property type="entry name" value="KH_dom_type_1"/>
</dbReference>
<evidence type="ECO:0000313" key="12">
    <source>
        <dbReference type="EMBL" id="HGZ11482.1"/>
    </source>
</evidence>
<dbReference type="InterPro" id="IPR012340">
    <property type="entry name" value="NA-bd_OB-fold"/>
</dbReference>
<evidence type="ECO:0000256" key="9">
    <source>
        <dbReference type="HAMAP-Rule" id="MF_01595"/>
    </source>
</evidence>
<dbReference type="SUPFAM" id="SSF46915">
    <property type="entry name" value="Polynucleotide phosphorylase/guanosine pentaphosphate synthase (PNPase/GPSI), domain 3"/>
    <property type="match status" value="1"/>
</dbReference>
<comment type="caution">
    <text evidence="12">The sequence shown here is derived from an EMBL/GenBank/DDBJ whole genome shotgun (WGS) entry which is preliminary data.</text>
</comment>
<name>A0A7C5EN36_9BACT</name>
<dbReference type="SUPFAM" id="SSF54791">
    <property type="entry name" value="Eukaryotic type KH-domain (KH-domain type I)"/>
    <property type="match status" value="1"/>
</dbReference>
<gene>
    <name evidence="9 12" type="primary">pnp</name>
    <name evidence="12" type="ORF">ENW48_04635</name>
</gene>
<evidence type="ECO:0000256" key="8">
    <source>
        <dbReference type="ARBA" id="ARBA00022884"/>
    </source>
</evidence>
<dbReference type="HAMAP" id="MF_01595">
    <property type="entry name" value="PNPase"/>
    <property type="match status" value="1"/>
</dbReference>
<accession>A0A7C5EN36</accession>
<comment type="cofactor">
    <cofactor evidence="9">
        <name>Mg(2+)</name>
        <dbReference type="ChEBI" id="CHEBI:18420"/>
    </cofactor>
</comment>
<evidence type="ECO:0000256" key="10">
    <source>
        <dbReference type="SAM" id="MobiDB-lite"/>
    </source>
</evidence>
<dbReference type="PIRSF" id="PIRSF005499">
    <property type="entry name" value="PNPase"/>
    <property type="match status" value="1"/>
</dbReference>
<reference evidence="12" key="1">
    <citation type="journal article" date="2020" name="mSystems">
        <title>Genome- and Community-Level Interaction Insights into Carbon Utilization and Element Cycling Functions of Hydrothermarchaeota in Hydrothermal Sediment.</title>
        <authorList>
            <person name="Zhou Z."/>
            <person name="Liu Y."/>
            <person name="Xu W."/>
            <person name="Pan J."/>
            <person name="Luo Z.H."/>
            <person name="Li M."/>
        </authorList>
    </citation>
    <scope>NUCLEOTIDE SEQUENCE [LARGE SCALE GENOMIC DNA]</scope>
    <source>
        <strain evidence="12">SpSt-853</strain>
    </source>
</reference>
<feature type="binding site" evidence="9">
    <location>
        <position position="490"/>
    </location>
    <ligand>
        <name>Mg(2+)</name>
        <dbReference type="ChEBI" id="CHEBI:18420"/>
    </ligand>
</feature>
<dbReference type="InterPro" id="IPR001247">
    <property type="entry name" value="ExoRNase_PH_dom1"/>
</dbReference>
<dbReference type="FunFam" id="3.30.1370.10:FF:000001">
    <property type="entry name" value="Polyribonucleotide nucleotidyltransferase"/>
    <property type="match status" value="1"/>
</dbReference>
<dbReference type="InterPro" id="IPR015848">
    <property type="entry name" value="PNPase_PH_RNA-bd_bac/org-type"/>
</dbReference>
<dbReference type="SUPFAM" id="SSF54211">
    <property type="entry name" value="Ribosomal protein S5 domain 2-like"/>
    <property type="match status" value="2"/>
</dbReference>
<evidence type="ECO:0000256" key="6">
    <source>
        <dbReference type="ARBA" id="ARBA00022723"/>
    </source>
</evidence>
<dbReference type="PROSITE" id="PS50084">
    <property type="entry name" value="KH_TYPE_1"/>
    <property type="match status" value="1"/>
</dbReference>
<keyword evidence="8 9" id="KW-0694">RNA-binding</keyword>
<dbReference type="CDD" id="cd11363">
    <property type="entry name" value="RNase_PH_PNPase_1"/>
    <property type="match status" value="1"/>
</dbReference>
<dbReference type="InterPro" id="IPR027408">
    <property type="entry name" value="PNPase/RNase_PH_dom_sf"/>
</dbReference>
<keyword evidence="5 9" id="KW-0548">Nucleotidyltransferase</keyword>
<dbReference type="EC" id="2.7.7.8" evidence="9"/>
<dbReference type="NCBIfam" id="TIGR03591">
    <property type="entry name" value="polynuc_phos"/>
    <property type="match status" value="1"/>
</dbReference>
<dbReference type="NCBIfam" id="NF008805">
    <property type="entry name" value="PRK11824.1"/>
    <property type="match status" value="1"/>
</dbReference>
<dbReference type="GO" id="GO:0003723">
    <property type="term" value="F:RNA binding"/>
    <property type="evidence" value="ECO:0007669"/>
    <property type="project" value="UniProtKB-UniRule"/>
</dbReference>
<dbReference type="GO" id="GO:0000175">
    <property type="term" value="F:3'-5'-RNA exonuclease activity"/>
    <property type="evidence" value="ECO:0007669"/>
    <property type="project" value="TreeGrafter"/>
</dbReference>
<dbReference type="Gene3D" id="3.30.230.70">
    <property type="entry name" value="GHMP Kinase, N-terminal domain"/>
    <property type="match status" value="2"/>
</dbReference>
<comment type="similarity">
    <text evidence="2 9">Belongs to the polyribonucleotide nucleotidyltransferase family.</text>
</comment>
<dbReference type="GO" id="GO:0000287">
    <property type="term" value="F:magnesium ion binding"/>
    <property type="evidence" value="ECO:0007669"/>
    <property type="project" value="UniProtKB-UniRule"/>
</dbReference>
<organism evidence="12">
    <name type="scientific">Desulfobacca acetoxidans</name>
    <dbReference type="NCBI Taxonomy" id="60893"/>
    <lineage>
        <taxon>Bacteria</taxon>
        <taxon>Pseudomonadati</taxon>
        <taxon>Thermodesulfobacteriota</taxon>
        <taxon>Desulfobaccia</taxon>
        <taxon>Desulfobaccales</taxon>
        <taxon>Desulfobaccaceae</taxon>
        <taxon>Desulfobacca</taxon>
    </lineage>
</organism>
<dbReference type="FunFam" id="3.30.230.70:FF:000001">
    <property type="entry name" value="Polyribonucleotide nucleotidyltransferase"/>
    <property type="match status" value="1"/>
</dbReference>
<dbReference type="InterPro" id="IPR020568">
    <property type="entry name" value="Ribosomal_Su5_D2-typ_SF"/>
</dbReference>
<dbReference type="Pfam" id="PF00013">
    <property type="entry name" value="KH_1"/>
    <property type="match status" value="1"/>
</dbReference>
<dbReference type="Gene3D" id="2.40.50.140">
    <property type="entry name" value="Nucleic acid-binding proteins"/>
    <property type="match status" value="1"/>
</dbReference>
<protein>
    <recommendedName>
        <fullName evidence="9">Polyribonucleotide nucleotidyltransferase</fullName>
        <ecNumber evidence="9">2.7.7.8</ecNumber>
    </recommendedName>
    <alternativeName>
        <fullName evidence="9">Polynucleotide phosphorylase</fullName>
        <shortName evidence="9">PNPase</shortName>
    </alternativeName>
</protein>
<keyword evidence="3 9" id="KW-0963">Cytoplasm</keyword>
<dbReference type="InterPro" id="IPR015847">
    <property type="entry name" value="ExoRNase_PH_dom2"/>
</dbReference>
<dbReference type="FunFam" id="2.40.50.140:FF:000023">
    <property type="entry name" value="Polyribonucleotide nucleotidyltransferase"/>
    <property type="match status" value="1"/>
</dbReference>
<dbReference type="GO" id="GO:0006396">
    <property type="term" value="P:RNA processing"/>
    <property type="evidence" value="ECO:0007669"/>
    <property type="project" value="InterPro"/>
</dbReference>
<dbReference type="CDD" id="cd04472">
    <property type="entry name" value="S1_PNPase"/>
    <property type="match status" value="1"/>
</dbReference>
<dbReference type="FunFam" id="3.30.230.70:FF:000002">
    <property type="entry name" value="Polyribonucleotide nucleotidyltransferase"/>
    <property type="match status" value="1"/>
</dbReference>
<evidence type="ECO:0000256" key="2">
    <source>
        <dbReference type="ARBA" id="ARBA00007404"/>
    </source>
</evidence>
<evidence type="ECO:0000259" key="11">
    <source>
        <dbReference type="PROSITE" id="PS50126"/>
    </source>
</evidence>
<dbReference type="CDD" id="cd02393">
    <property type="entry name" value="KH-I_PNPase"/>
    <property type="match status" value="1"/>
</dbReference>
<dbReference type="Pfam" id="PF00575">
    <property type="entry name" value="S1"/>
    <property type="match status" value="1"/>
</dbReference>
<dbReference type="PANTHER" id="PTHR11252">
    <property type="entry name" value="POLYRIBONUCLEOTIDE NUCLEOTIDYLTRANSFERASE"/>
    <property type="match status" value="1"/>
</dbReference>
<dbReference type="GO" id="GO:0006402">
    <property type="term" value="P:mRNA catabolic process"/>
    <property type="evidence" value="ECO:0007669"/>
    <property type="project" value="UniProtKB-UniRule"/>
</dbReference>
<dbReference type="Pfam" id="PF03725">
    <property type="entry name" value="RNase_PH_C"/>
    <property type="match status" value="1"/>
</dbReference>
<dbReference type="InterPro" id="IPR012162">
    <property type="entry name" value="PNPase"/>
</dbReference>
<comment type="function">
    <text evidence="9">Involved in mRNA degradation. Catalyzes the phosphorolysis of single-stranded polyribonucleotides processively in the 3'- to 5'-direction.</text>
</comment>
<feature type="binding site" evidence="9">
    <location>
        <position position="484"/>
    </location>
    <ligand>
        <name>Mg(2+)</name>
        <dbReference type="ChEBI" id="CHEBI:18420"/>
    </ligand>
</feature>
<dbReference type="InterPro" id="IPR004087">
    <property type="entry name" value="KH_dom"/>
</dbReference>
<dbReference type="InterPro" id="IPR036612">
    <property type="entry name" value="KH_dom_type_1_sf"/>
</dbReference>
<dbReference type="CDD" id="cd11364">
    <property type="entry name" value="RNase_PH_PNPase_2"/>
    <property type="match status" value="1"/>
</dbReference>
<dbReference type="AlphaFoldDB" id="A0A7C5EN36"/>
<dbReference type="Pfam" id="PF03726">
    <property type="entry name" value="PNPase"/>
    <property type="match status" value="1"/>
</dbReference>
<dbReference type="EMBL" id="DTKJ01000033">
    <property type="protein sequence ID" value="HGZ11482.1"/>
    <property type="molecule type" value="Genomic_DNA"/>
</dbReference>
<dbReference type="SUPFAM" id="SSF50249">
    <property type="entry name" value="Nucleic acid-binding proteins"/>
    <property type="match status" value="1"/>
</dbReference>
<dbReference type="Pfam" id="PF01138">
    <property type="entry name" value="RNase_PH"/>
    <property type="match status" value="2"/>
</dbReference>
<comment type="catalytic activity">
    <reaction evidence="9">
        <text>RNA(n+1) + phosphate = RNA(n) + a ribonucleoside 5'-diphosphate</text>
        <dbReference type="Rhea" id="RHEA:22096"/>
        <dbReference type="Rhea" id="RHEA-COMP:14527"/>
        <dbReference type="Rhea" id="RHEA-COMP:17342"/>
        <dbReference type="ChEBI" id="CHEBI:43474"/>
        <dbReference type="ChEBI" id="CHEBI:57930"/>
        <dbReference type="ChEBI" id="CHEBI:140395"/>
        <dbReference type="EC" id="2.7.7.8"/>
    </reaction>
</comment>
<dbReference type="SMART" id="SM00322">
    <property type="entry name" value="KH"/>
    <property type="match status" value="1"/>
</dbReference>
<proteinExistence type="inferred from homology"/>
<feature type="domain" description="S1 motif" evidence="11">
    <location>
        <begin position="620"/>
        <end position="688"/>
    </location>
</feature>
<evidence type="ECO:0000256" key="1">
    <source>
        <dbReference type="ARBA" id="ARBA00004496"/>
    </source>
</evidence>
<evidence type="ECO:0000256" key="4">
    <source>
        <dbReference type="ARBA" id="ARBA00022679"/>
    </source>
</evidence>
<dbReference type="GO" id="GO:0005829">
    <property type="term" value="C:cytosol"/>
    <property type="evidence" value="ECO:0007669"/>
    <property type="project" value="TreeGrafter"/>
</dbReference>
<dbReference type="InterPro" id="IPR036456">
    <property type="entry name" value="PNPase_PH_RNA-bd_sf"/>
</dbReference>
<keyword evidence="7 9" id="KW-0460">Magnesium</keyword>
<evidence type="ECO:0000256" key="5">
    <source>
        <dbReference type="ARBA" id="ARBA00022695"/>
    </source>
</evidence>
<evidence type="ECO:0000256" key="7">
    <source>
        <dbReference type="ARBA" id="ARBA00022842"/>
    </source>
</evidence>
<dbReference type="SUPFAM" id="SSF55666">
    <property type="entry name" value="Ribonuclease PH domain 2-like"/>
    <property type="match status" value="2"/>
</dbReference>
<feature type="region of interest" description="Disordered" evidence="10">
    <location>
        <begin position="687"/>
        <end position="718"/>
    </location>
</feature>
<dbReference type="InterPro" id="IPR003029">
    <property type="entry name" value="S1_domain"/>
</dbReference>
<dbReference type="InterPro" id="IPR036345">
    <property type="entry name" value="ExoRNase_PH_dom2_sf"/>
</dbReference>
<comment type="subcellular location">
    <subcellularLocation>
        <location evidence="1 9">Cytoplasm</location>
    </subcellularLocation>
</comment>
<dbReference type="SMART" id="SM00316">
    <property type="entry name" value="S1"/>
    <property type="match status" value="1"/>
</dbReference>
<dbReference type="Gene3D" id="3.30.1370.10">
    <property type="entry name" value="K Homology domain, type 1"/>
    <property type="match status" value="1"/>
</dbReference>
<evidence type="ECO:0000256" key="3">
    <source>
        <dbReference type="ARBA" id="ARBA00022490"/>
    </source>
</evidence>